<keyword evidence="2" id="KW-1185">Reference proteome</keyword>
<dbReference type="EMBL" id="BMMV01000006">
    <property type="protein sequence ID" value="GGJ91513.1"/>
    <property type="molecule type" value="Genomic_DNA"/>
</dbReference>
<evidence type="ECO:0000313" key="1">
    <source>
        <dbReference type="EMBL" id="GGJ91513.1"/>
    </source>
</evidence>
<dbReference type="RefSeq" id="WP_189107345.1">
    <property type="nucleotide sequence ID" value="NZ_BMMV01000006.1"/>
</dbReference>
<evidence type="ECO:0008006" key="3">
    <source>
        <dbReference type="Google" id="ProtNLM"/>
    </source>
</evidence>
<organism evidence="1 2">
    <name type="scientific">Streptomyces camponoticapitis</name>
    <dbReference type="NCBI Taxonomy" id="1616125"/>
    <lineage>
        <taxon>Bacteria</taxon>
        <taxon>Bacillati</taxon>
        <taxon>Actinomycetota</taxon>
        <taxon>Actinomycetes</taxon>
        <taxon>Kitasatosporales</taxon>
        <taxon>Streptomycetaceae</taxon>
        <taxon>Streptomyces</taxon>
    </lineage>
</organism>
<accession>A0ABQ2E6J9</accession>
<evidence type="ECO:0000313" key="2">
    <source>
        <dbReference type="Proteomes" id="UP000660265"/>
    </source>
</evidence>
<dbReference type="Gene3D" id="1.10.1660.10">
    <property type="match status" value="1"/>
</dbReference>
<dbReference type="Pfam" id="PF13591">
    <property type="entry name" value="MerR_2"/>
    <property type="match status" value="1"/>
</dbReference>
<gene>
    <name evidence="1" type="ORF">GCM10011583_23590</name>
</gene>
<name>A0ABQ2E6J9_9ACTN</name>
<sequence>MTPPPRRPARPRTRTVYALAPLPGLSLETVARRSGMHPDAVRKFVALGLLDARREASGRLRFAESAPLELARMERLRVGLCLNYAALGVVVDLLDRINRLETALRRRDTRSDQPPWT</sequence>
<dbReference type="Proteomes" id="UP000660265">
    <property type="component" value="Unassembled WGS sequence"/>
</dbReference>
<comment type="caution">
    <text evidence="1">The sequence shown here is derived from an EMBL/GenBank/DDBJ whole genome shotgun (WGS) entry which is preliminary data.</text>
</comment>
<reference evidence="2" key="1">
    <citation type="journal article" date="2019" name="Int. J. Syst. Evol. Microbiol.">
        <title>The Global Catalogue of Microorganisms (GCM) 10K type strain sequencing project: providing services to taxonomists for standard genome sequencing and annotation.</title>
        <authorList>
            <consortium name="The Broad Institute Genomics Platform"/>
            <consortium name="The Broad Institute Genome Sequencing Center for Infectious Disease"/>
            <person name="Wu L."/>
            <person name="Ma J."/>
        </authorList>
    </citation>
    <scope>NUCLEOTIDE SEQUENCE [LARGE SCALE GENOMIC DNA]</scope>
    <source>
        <strain evidence="2">CGMCC 4.7275</strain>
    </source>
</reference>
<proteinExistence type="predicted"/>
<protein>
    <recommendedName>
        <fullName evidence="3">MerR family transcriptional regulator</fullName>
    </recommendedName>
</protein>